<gene>
    <name evidence="3 4" type="primary">LOC116412347</name>
</gene>
<evidence type="ECO:0000313" key="4">
    <source>
        <dbReference type="Xenbase" id="XB-GENE-29098555"/>
    </source>
</evidence>
<dbReference type="SUPFAM" id="SSF48350">
    <property type="entry name" value="GTPase activation domain, GAP"/>
    <property type="match status" value="1"/>
</dbReference>
<dbReference type="RefSeq" id="XP_031762344.1">
    <property type="nucleotide sequence ID" value="XM_031906484.1"/>
</dbReference>
<dbReference type="Gene3D" id="1.10.555.10">
    <property type="entry name" value="Rho GTPase activation protein"/>
    <property type="match status" value="1"/>
</dbReference>
<accession>A0A8J1JWS3</accession>
<dbReference type="PANTHER" id="PTHR15904:SF19">
    <property type="entry name" value="PROTEIN FAM13C"/>
    <property type="match status" value="1"/>
</dbReference>
<dbReference type="AGR" id="Xenbase:XB-GENE-29098555"/>
<name>A0A8J1JWS3_XENTR</name>
<dbReference type="OMA" id="VKRIMAH"/>
<dbReference type="OrthoDB" id="185175at2759"/>
<evidence type="ECO:0000313" key="2">
    <source>
        <dbReference type="Proteomes" id="UP000008143"/>
    </source>
</evidence>
<dbReference type="InterPro" id="IPR008936">
    <property type="entry name" value="Rho_GTPase_activation_prot"/>
</dbReference>
<reference evidence="3" key="1">
    <citation type="submission" date="2025-08" db="UniProtKB">
        <authorList>
            <consortium name="RefSeq"/>
        </authorList>
    </citation>
    <scope>IDENTIFICATION</scope>
    <source>
        <strain evidence="3">Nigerian</strain>
        <tissue evidence="3">Liver and blood</tissue>
    </source>
</reference>
<dbReference type="AlphaFoldDB" id="A0A8J1JWS3"/>
<dbReference type="PANTHER" id="PTHR15904">
    <property type="entry name" value="FAM13"/>
    <property type="match status" value="1"/>
</dbReference>
<dbReference type="SMART" id="SM00324">
    <property type="entry name" value="RhoGAP"/>
    <property type="match status" value="1"/>
</dbReference>
<dbReference type="GeneID" id="116412347"/>
<keyword evidence="2" id="KW-1185">Reference proteome</keyword>
<dbReference type="Xenbase" id="XB-GENE-29098555">
    <property type="gene designation" value="LOC116412347"/>
</dbReference>
<evidence type="ECO:0000259" key="1">
    <source>
        <dbReference type="PROSITE" id="PS50238"/>
    </source>
</evidence>
<organism evidence="2 3">
    <name type="scientific">Xenopus tropicalis</name>
    <name type="common">Western clawed frog</name>
    <name type="synonym">Silurana tropicalis</name>
    <dbReference type="NCBI Taxonomy" id="8364"/>
    <lineage>
        <taxon>Eukaryota</taxon>
        <taxon>Metazoa</taxon>
        <taxon>Chordata</taxon>
        <taxon>Craniata</taxon>
        <taxon>Vertebrata</taxon>
        <taxon>Euteleostomi</taxon>
        <taxon>Amphibia</taxon>
        <taxon>Batrachia</taxon>
        <taxon>Anura</taxon>
        <taxon>Pipoidea</taxon>
        <taxon>Pipidae</taxon>
        <taxon>Xenopodinae</taxon>
        <taxon>Xenopus</taxon>
        <taxon>Silurana</taxon>
    </lineage>
</organism>
<feature type="domain" description="Rho-GAP" evidence="1">
    <location>
        <begin position="43"/>
        <end position="231"/>
    </location>
</feature>
<dbReference type="GO" id="GO:0007165">
    <property type="term" value="P:signal transduction"/>
    <property type="evidence" value="ECO:0007669"/>
    <property type="project" value="InterPro"/>
</dbReference>
<dbReference type="Pfam" id="PF00620">
    <property type="entry name" value="RhoGAP"/>
    <property type="match status" value="1"/>
</dbReference>
<proteinExistence type="predicted"/>
<dbReference type="InterPro" id="IPR039102">
    <property type="entry name" value="FAM13"/>
</dbReference>
<evidence type="ECO:0000313" key="3">
    <source>
        <dbReference type="RefSeq" id="XP_031762344.1"/>
    </source>
</evidence>
<dbReference type="KEGG" id="xtr:116412347"/>
<dbReference type="Proteomes" id="UP000008143">
    <property type="component" value="Chromosome 7"/>
</dbReference>
<protein>
    <submittedName>
        <fullName evidence="3">Protein FAM13A-like</fullName>
    </submittedName>
</protein>
<dbReference type="InterPro" id="IPR000198">
    <property type="entry name" value="RhoGAP_dom"/>
</dbReference>
<sequence length="373" mass="41091">MGTGASFPGCKSLSAVQVKRSTNKVAPERARGVAPAVTAVFGVSLEQCKSKDTDSIPLVIKDIVEHLSMFGLKHKGLFRISASVHKVKTLKAKYDKGEKVTLEQEDDIDAIASLLKVFLKELPEGVVPEPSHPSFIGAYRAHKDNTDKCTQQLKELIASLPRAHRNVLLYLCFFLIQVASFSDINNMTLENLSVVFGPSFFRVPFSRDVHEEQMLCNAILLHVLRNYERIAEGLLKPEILPGVCTNLDPSLYSANILVQALNPCFCCTRRTLAVLLLGKSQVISQDSGTGNVPPAAPGFEEACLTCCKMPPRSPFQMMDGLQRLSLFNDFTTGVQDLTTAVLGVEATSAQAIKNLLWPYWQPWGTLHFTEMPL</sequence>
<dbReference type="PROSITE" id="PS50238">
    <property type="entry name" value="RHOGAP"/>
    <property type="match status" value="1"/>
</dbReference>